<feature type="transmembrane region" description="Helical" evidence="1">
    <location>
        <begin position="142"/>
        <end position="162"/>
    </location>
</feature>
<feature type="transmembrane region" description="Helical" evidence="1">
    <location>
        <begin position="12"/>
        <end position="28"/>
    </location>
</feature>
<name>A0AAV2RS39_MEGNR</name>
<dbReference type="Proteomes" id="UP001497623">
    <property type="component" value="Unassembled WGS sequence"/>
</dbReference>
<evidence type="ECO:0000313" key="2">
    <source>
        <dbReference type="EMBL" id="CAL4134542.1"/>
    </source>
</evidence>
<comment type="caution">
    <text evidence="2">The sequence shown here is derived from an EMBL/GenBank/DDBJ whole genome shotgun (WGS) entry which is preliminary data.</text>
</comment>
<accession>A0AAV2RS39</accession>
<feature type="transmembrane region" description="Helical" evidence="1">
    <location>
        <begin position="40"/>
        <end position="57"/>
    </location>
</feature>
<reference evidence="2 3" key="1">
    <citation type="submission" date="2024-05" db="EMBL/GenBank/DDBJ databases">
        <authorList>
            <person name="Wallberg A."/>
        </authorList>
    </citation>
    <scope>NUCLEOTIDE SEQUENCE [LARGE SCALE GENOMIC DNA]</scope>
</reference>
<keyword evidence="1" id="KW-0472">Membrane</keyword>
<proteinExistence type="predicted"/>
<feature type="transmembrane region" description="Helical" evidence="1">
    <location>
        <begin position="69"/>
        <end position="90"/>
    </location>
</feature>
<dbReference type="EMBL" id="CAXKWB010028860">
    <property type="protein sequence ID" value="CAL4134542.1"/>
    <property type="molecule type" value="Genomic_DNA"/>
</dbReference>
<evidence type="ECO:0000313" key="3">
    <source>
        <dbReference type="Proteomes" id="UP001497623"/>
    </source>
</evidence>
<evidence type="ECO:0000256" key="1">
    <source>
        <dbReference type="SAM" id="Phobius"/>
    </source>
</evidence>
<keyword evidence="3" id="KW-1185">Reference proteome</keyword>
<organism evidence="2 3">
    <name type="scientific">Meganyctiphanes norvegica</name>
    <name type="common">Northern krill</name>
    <name type="synonym">Thysanopoda norvegica</name>
    <dbReference type="NCBI Taxonomy" id="48144"/>
    <lineage>
        <taxon>Eukaryota</taxon>
        <taxon>Metazoa</taxon>
        <taxon>Ecdysozoa</taxon>
        <taxon>Arthropoda</taxon>
        <taxon>Crustacea</taxon>
        <taxon>Multicrustacea</taxon>
        <taxon>Malacostraca</taxon>
        <taxon>Eumalacostraca</taxon>
        <taxon>Eucarida</taxon>
        <taxon>Euphausiacea</taxon>
        <taxon>Euphausiidae</taxon>
        <taxon>Meganyctiphanes</taxon>
    </lineage>
</organism>
<dbReference type="AlphaFoldDB" id="A0AAV2RS39"/>
<feature type="transmembrane region" description="Helical" evidence="1">
    <location>
        <begin position="102"/>
        <end position="126"/>
    </location>
</feature>
<sequence length="275" mass="32075">MNDISSKVGYALLAFSSFMFVILTYKIIRIPISIVQFKSIMVLLSGICNILLVINITQCSKDTHLREDIQWLPGNVSSGYLLLTLILTFGEHPNCNKMLFGFKNVFQGATCVLPLIAVPSLAYFYYQFSENIKNITDMELQTLWIILMSIIFLLIFIISIFFRKPYDRKGNLRNIDRHRCLALVSLIMDFDNLFPPLRNWSYRKEITIDQESQNCFSLNSVICRLQQDEDESKEENDFEKRLLDKISKMETRLMDEISKIKESQECISQKINEKM</sequence>
<protein>
    <submittedName>
        <fullName evidence="2">Uncharacterized protein</fullName>
    </submittedName>
</protein>
<gene>
    <name evidence="2" type="ORF">MNOR_LOCUS27434</name>
</gene>
<keyword evidence="1" id="KW-1133">Transmembrane helix</keyword>
<keyword evidence="1" id="KW-0812">Transmembrane</keyword>